<evidence type="ECO:0000313" key="3">
    <source>
        <dbReference type="EMBL" id="ABZ69434.1"/>
    </source>
</evidence>
<keyword evidence="2" id="KW-0285">Flavoprotein</keyword>
<sequence>MSDEPTIDRILIVGGGTAGWMTAAYLARRLGAMRPDGVQITLIESSEIGIIGVGEGTFPTIQNTMRTIGVDEARFMREAGAAFKQGIKFVDWKTAPKDGVHSHYYHPFAPPRLLNGGMDLAPYWLMGEAGNIPFSDAVTLQDKVCDAMRGPKRRDDPQYGGPMAYAYHFDAGKLANLLRDVGKATGVKHLLGNVQAVNKTEDGSIASVTIREHGDLTADLYIDCTGFAGALIGEAMGSAWIDKNDVLFVDRALALQVPYDRPDAPVASTTLSTAHEAGWTWDIGLPDRRGTGYVYSSRHTTDDRAEQILLGYVGKAGEGLNPRLLKLKVGHRAQHWVKNCVAVGLSGGFLEPLESTGIVLIEAAAYMLARNLPRRGGMAAAARQFNTAMTDRYLRAIDFIKLHYCLSQRADNSFWTDNADPASIPQTLQDHLAMWKHRPPNVFDFPNLHESFKSFNYQYILYGMGYETKVDPAAHVHGDLARADFARVREAGVRAAASLPDHRALLTEVYAHGFKTKTPDAASAEAAEGLRR</sequence>
<feature type="binding site" evidence="2">
    <location>
        <position position="84"/>
    </location>
    <ligand>
        <name>7-chloro-L-tryptophan</name>
        <dbReference type="ChEBI" id="CHEBI:58713"/>
    </ligand>
</feature>
<feature type="binding site" evidence="2">
    <location>
        <position position="345"/>
    </location>
    <ligand>
        <name>FAD</name>
        <dbReference type="ChEBI" id="CHEBI:57692"/>
    </ligand>
</feature>
<dbReference type="PANTHER" id="PTHR43747">
    <property type="entry name" value="FAD-BINDING PROTEIN"/>
    <property type="match status" value="1"/>
</dbReference>
<proteinExistence type="predicted"/>
<dbReference type="SUPFAM" id="SSF51905">
    <property type="entry name" value="FAD/NAD(P)-binding domain"/>
    <property type="match status" value="1"/>
</dbReference>
<evidence type="ECO:0000256" key="2">
    <source>
        <dbReference type="PIRSR" id="PIRSR011396-2"/>
    </source>
</evidence>
<dbReference type="EMBL" id="CP000927">
    <property type="protein sequence ID" value="ABZ69434.1"/>
    <property type="molecule type" value="Genomic_DNA"/>
</dbReference>
<evidence type="ECO:0000256" key="1">
    <source>
        <dbReference type="PIRSR" id="PIRSR011396-1"/>
    </source>
</evidence>
<keyword evidence="2" id="KW-0547">Nucleotide-binding</keyword>
<dbReference type="InterPro" id="IPR006905">
    <property type="entry name" value="Flavin_halogenase"/>
</dbReference>
<dbReference type="Pfam" id="PF04820">
    <property type="entry name" value="Trp_halogenase"/>
    <property type="match status" value="1"/>
</dbReference>
<dbReference type="STRING" id="366602.Caul_0297"/>
<reference evidence="3" key="1">
    <citation type="submission" date="2008-01" db="EMBL/GenBank/DDBJ databases">
        <title>Complete sequence of chromosome of Caulobacter sp. K31.</title>
        <authorList>
            <consortium name="US DOE Joint Genome Institute"/>
            <person name="Copeland A."/>
            <person name="Lucas S."/>
            <person name="Lapidus A."/>
            <person name="Barry K."/>
            <person name="Glavina del Rio T."/>
            <person name="Dalin E."/>
            <person name="Tice H."/>
            <person name="Pitluck S."/>
            <person name="Bruce D."/>
            <person name="Goodwin L."/>
            <person name="Thompson L.S."/>
            <person name="Brettin T."/>
            <person name="Detter J.C."/>
            <person name="Han C."/>
            <person name="Schmutz J."/>
            <person name="Larimer F."/>
            <person name="Land M."/>
            <person name="Hauser L."/>
            <person name="Kyrpides N."/>
            <person name="Kim E."/>
            <person name="Stephens C."/>
            <person name="Richardson P."/>
        </authorList>
    </citation>
    <scope>NUCLEOTIDE SEQUENCE [LARGE SCALE GENOMIC DNA]</scope>
    <source>
        <strain evidence="3">K31</strain>
    </source>
</reference>
<dbReference type="HOGENOM" id="CLU_022247_0_0_5"/>
<name>B0T4D4_CAUSK</name>
<dbReference type="InterPro" id="IPR033856">
    <property type="entry name" value="Trp_halogen"/>
</dbReference>
<protein>
    <submittedName>
        <fullName evidence="3">Tryptophan halogenase</fullName>
    </submittedName>
</protein>
<feature type="binding site" evidence="2">
    <location>
        <begin position="15"/>
        <end position="18"/>
    </location>
    <ligand>
        <name>FAD</name>
        <dbReference type="ChEBI" id="CHEBI:57692"/>
    </ligand>
</feature>
<dbReference type="GO" id="GO:0000166">
    <property type="term" value="F:nucleotide binding"/>
    <property type="evidence" value="ECO:0007669"/>
    <property type="project" value="UniProtKB-KW"/>
</dbReference>
<gene>
    <name evidence="3" type="ordered locus">Caul_0297</name>
</gene>
<dbReference type="OrthoDB" id="7178350at2"/>
<dbReference type="KEGG" id="cak:Caul_0297"/>
<dbReference type="InterPro" id="IPR050816">
    <property type="entry name" value="Flavin-dep_Halogenase_NPB"/>
</dbReference>
<dbReference type="Gene3D" id="3.50.50.60">
    <property type="entry name" value="FAD/NAD(P)-binding domain"/>
    <property type="match status" value="1"/>
</dbReference>
<organism evidence="3">
    <name type="scientific">Caulobacter sp. (strain K31)</name>
    <dbReference type="NCBI Taxonomy" id="366602"/>
    <lineage>
        <taxon>Bacteria</taxon>
        <taxon>Pseudomonadati</taxon>
        <taxon>Pseudomonadota</taxon>
        <taxon>Alphaproteobacteria</taxon>
        <taxon>Caulobacterales</taxon>
        <taxon>Caulobacteraceae</taxon>
        <taxon>Caulobacter</taxon>
    </lineage>
</organism>
<dbReference type="PIRSF" id="PIRSF011396">
    <property type="entry name" value="Trp_halogenase"/>
    <property type="match status" value="1"/>
</dbReference>
<feature type="binding site" evidence="2">
    <location>
        <position position="358"/>
    </location>
    <ligand>
        <name>FAD</name>
        <dbReference type="ChEBI" id="CHEBI:57692"/>
    </ligand>
</feature>
<feature type="binding site" evidence="2">
    <location>
        <position position="194"/>
    </location>
    <ligand>
        <name>FAD</name>
        <dbReference type="ChEBI" id="CHEBI:57692"/>
    </ligand>
</feature>
<dbReference type="InterPro" id="IPR036188">
    <property type="entry name" value="FAD/NAD-bd_sf"/>
</dbReference>
<accession>B0T4D4</accession>
<keyword evidence="2" id="KW-0274">FAD</keyword>
<dbReference type="PANTHER" id="PTHR43747:SF4">
    <property type="entry name" value="FLAVIN-DEPENDENT TRYPTOPHAN HALOGENASE"/>
    <property type="match status" value="1"/>
</dbReference>
<feature type="active site" evidence="1">
    <location>
        <position position="84"/>
    </location>
</feature>
<dbReference type="AlphaFoldDB" id="B0T4D4"/>
<dbReference type="eggNOG" id="COG0644">
    <property type="taxonomic scope" value="Bacteria"/>
</dbReference>
<feature type="binding site" evidence="2">
    <location>
        <position position="354"/>
    </location>
    <ligand>
        <name>L-tryptophan</name>
        <dbReference type="ChEBI" id="CHEBI:57912"/>
    </ligand>
</feature>
<dbReference type="GO" id="GO:0004497">
    <property type="term" value="F:monooxygenase activity"/>
    <property type="evidence" value="ECO:0007669"/>
    <property type="project" value="InterPro"/>
</dbReference>